<gene>
    <name evidence="2" type="ORF">A2Y85_05760</name>
</gene>
<feature type="domain" description="Homocysteine biosynthesis enzyme sulfur-incorporation" evidence="1">
    <location>
        <begin position="17"/>
        <end position="374"/>
    </location>
</feature>
<protein>
    <recommendedName>
        <fullName evidence="1">Homocysteine biosynthesis enzyme sulfur-incorporation domain-containing protein</fullName>
    </recommendedName>
</protein>
<dbReference type="Pfam" id="PF01837">
    <property type="entry name" value="HcyBio"/>
    <property type="match status" value="1"/>
</dbReference>
<organism evidence="2 3">
    <name type="scientific">candidate division WOR-3 bacterium RBG_13_43_14</name>
    <dbReference type="NCBI Taxonomy" id="1802590"/>
    <lineage>
        <taxon>Bacteria</taxon>
        <taxon>Bacteria division WOR-3</taxon>
    </lineage>
</organism>
<proteinExistence type="predicted"/>
<dbReference type="AlphaFoldDB" id="A0A1F4U1D3"/>
<name>A0A1F4U1D3_UNCW3</name>
<dbReference type="Proteomes" id="UP000177025">
    <property type="component" value="Unassembled WGS sequence"/>
</dbReference>
<accession>A0A1F4U1D3</accession>
<sequence>MSKTIEEINEKIKQGKAVVFTAEEIIDVVKKEGIKTAAKKVDVVTTGTFGPMCSSGAFLNLGHTKPRMRISKAWLNDVEVFCGIAAVDLYIGATQITQNDSANSLHPGSFQYGGGHLIEDLVAGKRIKVKALSYGTQEYPRKELTGSFTINDINDAFLFNPRNCYQNYNVAVNTSKEKLYTYLGVLKPDMGNANYCSAGQLSPLLNDPDFRTIGIGTRIFLGGGIGYVVWPGTQHNPGGLRNEKGVPRSGAGTLAVLGDLKQMKPQWLRGTSVLGYGVSLTVGIGIPIPIIDEDIFRQTCITDADILAPIVDYALDYPELSGRILAEIDYASLKSGVIKIGRKKIPTFPISSYVKAREIAQSLKSWIEHGKFFLTHPSAALPGKDSGVKFKRFGGKYR</sequence>
<comment type="caution">
    <text evidence="2">The sequence shown here is derived from an EMBL/GenBank/DDBJ whole genome shotgun (WGS) entry which is preliminary data.</text>
</comment>
<evidence type="ECO:0000259" key="1">
    <source>
        <dbReference type="Pfam" id="PF01837"/>
    </source>
</evidence>
<reference evidence="2 3" key="1">
    <citation type="journal article" date="2016" name="Nat. Commun.">
        <title>Thousands of microbial genomes shed light on interconnected biogeochemical processes in an aquifer system.</title>
        <authorList>
            <person name="Anantharaman K."/>
            <person name="Brown C.T."/>
            <person name="Hug L.A."/>
            <person name="Sharon I."/>
            <person name="Castelle C.J."/>
            <person name="Probst A.J."/>
            <person name="Thomas B.C."/>
            <person name="Singh A."/>
            <person name="Wilkins M.J."/>
            <person name="Karaoz U."/>
            <person name="Brodie E.L."/>
            <person name="Williams K.H."/>
            <person name="Hubbard S.S."/>
            <person name="Banfield J.F."/>
        </authorList>
    </citation>
    <scope>NUCLEOTIDE SEQUENCE [LARGE SCALE GENOMIC DNA]</scope>
</reference>
<evidence type="ECO:0000313" key="2">
    <source>
        <dbReference type="EMBL" id="OGC38756.1"/>
    </source>
</evidence>
<dbReference type="InterPro" id="IPR002708">
    <property type="entry name" value="HcyBio"/>
</dbReference>
<dbReference type="EMBL" id="MEUM01000168">
    <property type="protein sequence ID" value="OGC38756.1"/>
    <property type="molecule type" value="Genomic_DNA"/>
</dbReference>
<evidence type="ECO:0000313" key="3">
    <source>
        <dbReference type="Proteomes" id="UP000177025"/>
    </source>
</evidence>